<keyword evidence="5" id="KW-0175">Coiled coil</keyword>
<dbReference type="STRING" id="1661398.A0A482V836"/>
<sequence length="478" mass="54167">MEPEAVQIIIFNGDGTIMLNKKALYHILMKDEIRDRHVSVISVTGVFRQGKSFLLNFFIRYLQVKYVEKRNVKDWLKPEDGPLAGFRWAPGSKRHTTGIHMWSEIFLTKLPTGEEVAIILLDTQGAFDNQTSLSDCVTIFTLSTLISSVQIYNVMRNIKQYDLTHLQLFGGYGKLISTAGTAPFQNLCFLVRDWACPYEKPYGAIGGAVLLGEVFDEAEVSELKRQTENVRDLFDKVNCFLLPYPGRVVDASAEFNGDLKDIDECFKQHIQEFVEMILAPQNLILKTIHGGKIKAGDLIHYIEEYSSVLKEGKMPKVETIFKATVEAHHKAAALSSLKLYKKIMDCDCKLNPKCYSSSEIYHKHSITKLKAVDHYGKTKKFEDSEINDKYLLELKNSMDEEFQEYRKINEQKVREMEERRKRMQEQLRLASRDSGEGSSLGTLNIAERAGTAVAVVGGIAMLVFGASKLFSSSRGNNE</sequence>
<comment type="similarity">
    <text evidence="4">Belongs to the TRAFAC class dynamin-like GTPase superfamily. GB1/RHD3 GTPase family.</text>
</comment>
<name>A0A482V836_ASBVE</name>
<keyword evidence="1" id="KW-0547">Nucleotide-binding</keyword>
<keyword evidence="3" id="KW-0342">GTP-binding</keyword>
<feature type="domain" description="GB1/RHD3-type G" evidence="7">
    <location>
        <begin position="35"/>
        <end position="282"/>
    </location>
</feature>
<dbReference type="InterPro" id="IPR027417">
    <property type="entry name" value="P-loop_NTPase"/>
</dbReference>
<dbReference type="PROSITE" id="PS51715">
    <property type="entry name" value="G_GB1_RHD3"/>
    <property type="match status" value="1"/>
</dbReference>
<reference evidence="8 9" key="1">
    <citation type="submission" date="2017-03" db="EMBL/GenBank/DDBJ databases">
        <title>Genome of the blue death feigning beetle - Asbolus verrucosus.</title>
        <authorList>
            <person name="Rider S.D."/>
        </authorList>
    </citation>
    <scope>NUCLEOTIDE SEQUENCE [LARGE SCALE GENOMIC DNA]</scope>
    <source>
        <strain evidence="8">Butters</strain>
        <tissue evidence="8">Head and leg muscle</tissue>
    </source>
</reference>
<keyword evidence="6" id="KW-1133">Transmembrane helix</keyword>
<evidence type="ECO:0000256" key="5">
    <source>
        <dbReference type="SAM" id="Coils"/>
    </source>
</evidence>
<dbReference type="OrthoDB" id="7788754at2759"/>
<keyword evidence="6" id="KW-0472">Membrane</keyword>
<dbReference type="InterPro" id="IPR036543">
    <property type="entry name" value="Guanylate-bd_C_sf"/>
</dbReference>
<feature type="coiled-coil region" evidence="5">
    <location>
        <begin position="391"/>
        <end position="433"/>
    </location>
</feature>
<evidence type="ECO:0000256" key="3">
    <source>
        <dbReference type="ARBA" id="ARBA00023134"/>
    </source>
</evidence>
<accession>A0A482V836</accession>
<evidence type="ECO:0000313" key="8">
    <source>
        <dbReference type="EMBL" id="RZB39306.1"/>
    </source>
</evidence>
<dbReference type="InterPro" id="IPR015894">
    <property type="entry name" value="Guanylate-bd_N"/>
</dbReference>
<dbReference type="EMBL" id="QDEB01129350">
    <property type="protein sequence ID" value="RZB39306.1"/>
    <property type="molecule type" value="Genomic_DNA"/>
</dbReference>
<dbReference type="InterPro" id="IPR030386">
    <property type="entry name" value="G_GB1_RHD3_dom"/>
</dbReference>
<keyword evidence="2" id="KW-0378">Hydrolase</keyword>
<dbReference type="Pfam" id="PF02263">
    <property type="entry name" value="GBP"/>
    <property type="match status" value="1"/>
</dbReference>
<dbReference type="PANTHER" id="PTHR10751">
    <property type="entry name" value="GUANYLATE BINDING PROTEIN"/>
    <property type="match status" value="1"/>
</dbReference>
<gene>
    <name evidence="8" type="ORF">BDFB_004781</name>
</gene>
<dbReference type="Gene3D" id="1.20.58.420">
    <property type="entry name" value="AHSP"/>
    <property type="match status" value="1"/>
</dbReference>
<dbReference type="GO" id="GO:0005525">
    <property type="term" value="F:GTP binding"/>
    <property type="evidence" value="ECO:0007669"/>
    <property type="project" value="UniProtKB-KW"/>
</dbReference>
<keyword evidence="6" id="KW-0812">Transmembrane</keyword>
<evidence type="ECO:0000256" key="1">
    <source>
        <dbReference type="ARBA" id="ARBA00022741"/>
    </source>
</evidence>
<dbReference type="SUPFAM" id="SSF48340">
    <property type="entry name" value="Interferon-induced guanylate-binding protein 1 (GBP1), C-terminal domain"/>
    <property type="match status" value="1"/>
</dbReference>
<keyword evidence="9" id="KW-1185">Reference proteome</keyword>
<organism evidence="8 9">
    <name type="scientific">Asbolus verrucosus</name>
    <name type="common">Desert ironclad beetle</name>
    <dbReference type="NCBI Taxonomy" id="1661398"/>
    <lineage>
        <taxon>Eukaryota</taxon>
        <taxon>Metazoa</taxon>
        <taxon>Ecdysozoa</taxon>
        <taxon>Arthropoda</taxon>
        <taxon>Hexapoda</taxon>
        <taxon>Insecta</taxon>
        <taxon>Pterygota</taxon>
        <taxon>Neoptera</taxon>
        <taxon>Endopterygota</taxon>
        <taxon>Coleoptera</taxon>
        <taxon>Polyphaga</taxon>
        <taxon>Cucujiformia</taxon>
        <taxon>Tenebrionidae</taxon>
        <taxon>Pimeliinae</taxon>
        <taxon>Asbolus</taxon>
    </lineage>
</organism>
<dbReference type="SUPFAM" id="SSF52540">
    <property type="entry name" value="P-loop containing nucleoside triphosphate hydrolases"/>
    <property type="match status" value="1"/>
</dbReference>
<evidence type="ECO:0000259" key="7">
    <source>
        <dbReference type="PROSITE" id="PS51715"/>
    </source>
</evidence>
<dbReference type="Proteomes" id="UP000292052">
    <property type="component" value="Unassembled WGS sequence"/>
</dbReference>
<evidence type="ECO:0000256" key="2">
    <source>
        <dbReference type="ARBA" id="ARBA00022801"/>
    </source>
</evidence>
<dbReference type="GO" id="GO:0003924">
    <property type="term" value="F:GTPase activity"/>
    <property type="evidence" value="ECO:0007669"/>
    <property type="project" value="InterPro"/>
</dbReference>
<evidence type="ECO:0000256" key="6">
    <source>
        <dbReference type="SAM" id="Phobius"/>
    </source>
</evidence>
<feature type="transmembrane region" description="Helical" evidence="6">
    <location>
        <begin position="449"/>
        <end position="470"/>
    </location>
</feature>
<protein>
    <submittedName>
        <fullName evidence="8">Atlastin-like</fullName>
    </submittedName>
</protein>
<evidence type="ECO:0000256" key="4">
    <source>
        <dbReference type="PROSITE-ProRule" id="PRU01052"/>
    </source>
</evidence>
<dbReference type="AlphaFoldDB" id="A0A482V836"/>
<comment type="caution">
    <text evidence="8">The sequence shown here is derived from an EMBL/GenBank/DDBJ whole genome shotgun (WGS) entry which is preliminary data.</text>
</comment>
<dbReference type="Gene3D" id="3.40.50.300">
    <property type="entry name" value="P-loop containing nucleotide triphosphate hydrolases"/>
    <property type="match status" value="1"/>
</dbReference>
<evidence type="ECO:0000313" key="9">
    <source>
        <dbReference type="Proteomes" id="UP000292052"/>
    </source>
</evidence>
<proteinExistence type="inferred from homology"/>